<dbReference type="EMBL" id="BKCJ011115145">
    <property type="protein sequence ID" value="GFC88361.1"/>
    <property type="molecule type" value="Genomic_DNA"/>
</dbReference>
<accession>A0A699RXP2</accession>
<feature type="region of interest" description="Disordered" evidence="1">
    <location>
        <begin position="49"/>
        <end position="95"/>
    </location>
</feature>
<protein>
    <submittedName>
        <fullName evidence="2">Uncharacterized protein</fullName>
    </submittedName>
</protein>
<proteinExistence type="predicted"/>
<name>A0A699RXP2_TANCI</name>
<evidence type="ECO:0000313" key="2">
    <source>
        <dbReference type="EMBL" id="GFC88361.1"/>
    </source>
</evidence>
<evidence type="ECO:0000256" key="1">
    <source>
        <dbReference type="SAM" id="MobiDB-lite"/>
    </source>
</evidence>
<feature type="compositionally biased region" description="Basic and acidic residues" evidence="1">
    <location>
        <begin position="74"/>
        <end position="95"/>
    </location>
</feature>
<sequence length="95" mass="10975">SQGCLWSLWIKERNILQDLEMKRSKMLFNNTIKWIDAFVPMDIELVKGSEKATEGSKKAEEGSSKRATSNLEQEDVKRQRIKEENESAELKDACK</sequence>
<feature type="non-terminal residue" evidence="2">
    <location>
        <position position="1"/>
    </location>
</feature>
<dbReference type="AlphaFoldDB" id="A0A699RXP2"/>
<reference evidence="2" key="1">
    <citation type="journal article" date="2019" name="Sci. Rep.">
        <title>Draft genome of Tanacetum cinerariifolium, the natural source of mosquito coil.</title>
        <authorList>
            <person name="Yamashiro T."/>
            <person name="Shiraishi A."/>
            <person name="Satake H."/>
            <person name="Nakayama K."/>
        </authorList>
    </citation>
    <scope>NUCLEOTIDE SEQUENCE</scope>
</reference>
<gene>
    <name evidence="2" type="ORF">Tci_860331</name>
</gene>
<feature type="compositionally biased region" description="Basic and acidic residues" evidence="1">
    <location>
        <begin position="49"/>
        <end position="64"/>
    </location>
</feature>
<organism evidence="2">
    <name type="scientific">Tanacetum cinerariifolium</name>
    <name type="common">Dalmatian daisy</name>
    <name type="synonym">Chrysanthemum cinerariifolium</name>
    <dbReference type="NCBI Taxonomy" id="118510"/>
    <lineage>
        <taxon>Eukaryota</taxon>
        <taxon>Viridiplantae</taxon>
        <taxon>Streptophyta</taxon>
        <taxon>Embryophyta</taxon>
        <taxon>Tracheophyta</taxon>
        <taxon>Spermatophyta</taxon>
        <taxon>Magnoliopsida</taxon>
        <taxon>eudicotyledons</taxon>
        <taxon>Gunneridae</taxon>
        <taxon>Pentapetalae</taxon>
        <taxon>asterids</taxon>
        <taxon>campanulids</taxon>
        <taxon>Asterales</taxon>
        <taxon>Asteraceae</taxon>
        <taxon>Asteroideae</taxon>
        <taxon>Anthemideae</taxon>
        <taxon>Anthemidinae</taxon>
        <taxon>Tanacetum</taxon>
    </lineage>
</organism>
<comment type="caution">
    <text evidence="2">The sequence shown here is derived from an EMBL/GenBank/DDBJ whole genome shotgun (WGS) entry which is preliminary data.</text>
</comment>